<dbReference type="EMBL" id="JARVQW010000001">
    <property type="protein sequence ID" value="MDH2304833.1"/>
    <property type="molecule type" value="Genomic_DNA"/>
</dbReference>
<protein>
    <submittedName>
        <fullName evidence="3">Uncharacterized protein</fullName>
    </submittedName>
</protein>
<evidence type="ECO:0000313" key="3">
    <source>
        <dbReference type="EMBL" id="SUC30950.1"/>
    </source>
</evidence>
<dbReference type="AlphaFoldDB" id="A0A1B8SSH8"/>
<dbReference type="Proteomes" id="UP001162044">
    <property type="component" value="Unassembled WGS sequence"/>
</dbReference>
<sequence length="80" mass="9095">MKQVFYEVPLFIVAIVFALIFMGKDFNNSPSVSLSTLTLNEVSTCVNVDSCISQVRITREGNKKLNPVKEIKAFLRHKIY</sequence>
<reference evidence="2" key="3">
    <citation type="submission" date="2023-10" db="EMBL/GenBank/DDBJ databases">
        <title>Analysis of Resistance Genes of Carbapenem-resistant Providencia rettgeri.</title>
        <authorList>
            <person name="Liu M."/>
        </authorList>
    </citation>
    <scope>NUCLEOTIDE SEQUENCE</scope>
    <source>
        <strain evidence="2">QITACRE101</strain>
    </source>
</reference>
<dbReference type="OMA" id="NEIHACT"/>
<keyword evidence="1" id="KW-0812">Transmembrane</keyword>
<dbReference type="RefSeq" id="WP_004912116.1">
    <property type="nucleotide sequence ID" value="NZ_ABEXOA020000102.1"/>
</dbReference>
<keyword evidence="1" id="KW-1133">Transmembrane helix</keyword>
<proteinExistence type="predicted"/>
<evidence type="ECO:0000313" key="2">
    <source>
        <dbReference type="EMBL" id="MDH2304833.1"/>
    </source>
</evidence>
<reference evidence="3 4" key="1">
    <citation type="submission" date="2018-06" db="EMBL/GenBank/DDBJ databases">
        <authorList>
            <consortium name="Pathogen Informatics"/>
            <person name="Doyle S."/>
        </authorList>
    </citation>
    <scope>NUCLEOTIDE SEQUENCE [LARGE SCALE GENOMIC DNA]</scope>
    <source>
        <strain evidence="3 4">NCTC11801</strain>
    </source>
</reference>
<gene>
    <name evidence="3" type="ORF">NCTC11801_01893</name>
    <name evidence="2" type="ORF">QDQ51_05290</name>
</gene>
<feature type="transmembrane region" description="Helical" evidence="1">
    <location>
        <begin position="6"/>
        <end position="23"/>
    </location>
</feature>
<evidence type="ECO:0000256" key="1">
    <source>
        <dbReference type="SAM" id="Phobius"/>
    </source>
</evidence>
<name>A0A1B8SSH8_PRORE</name>
<accession>A0A1B8SSH8</accession>
<dbReference type="Proteomes" id="UP000254208">
    <property type="component" value="Unassembled WGS sequence"/>
</dbReference>
<dbReference type="GeneID" id="93672828"/>
<evidence type="ECO:0000313" key="4">
    <source>
        <dbReference type="Proteomes" id="UP000254208"/>
    </source>
</evidence>
<organism evidence="3 4">
    <name type="scientific">Providencia rettgeri</name>
    <dbReference type="NCBI Taxonomy" id="587"/>
    <lineage>
        <taxon>Bacteria</taxon>
        <taxon>Pseudomonadati</taxon>
        <taxon>Pseudomonadota</taxon>
        <taxon>Gammaproteobacteria</taxon>
        <taxon>Enterobacterales</taxon>
        <taxon>Morganellaceae</taxon>
        <taxon>Providencia</taxon>
    </lineage>
</organism>
<keyword evidence="1" id="KW-0472">Membrane</keyword>
<dbReference type="EMBL" id="UGTZ01000001">
    <property type="protein sequence ID" value="SUC30950.1"/>
    <property type="molecule type" value="Genomic_DNA"/>
</dbReference>
<reference evidence="2" key="2">
    <citation type="submission" date="2023-04" db="EMBL/GenBank/DDBJ databases">
        <authorList>
            <person name="Li W."/>
        </authorList>
    </citation>
    <scope>NUCLEOTIDE SEQUENCE</scope>
    <source>
        <strain evidence="2">QITACRE101</strain>
    </source>
</reference>